<dbReference type="SUPFAM" id="SSF55073">
    <property type="entry name" value="Nucleotide cyclase"/>
    <property type="match status" value="1"/>
</dbReference>
<dbReference type="InterPro" id="IPR050697">
    <property type="entry name" value="Adenylyl/Guanylyl_Cyclase_3/4"/>
</dbReference>
<accession>A0ABT2YG53</accession>
<dbReference type="Gene3D" id="2.60.200.20">
    <property type="match status" value="1"/>
</dbReference>
<organism evidence="3 4">
    <name type="scientific">Roseateles oligotrophus</name>
    <dbReference type="NCBI Taxonomy" id="1769250"/>
    <lineage>
        <taxon>Bacteria</taxon>
        <taxon>Pseudomonadati</taxon>
        <taxon>Pseudomonadota</taxon>
        <taxon>Betaproteobacteria</taxon>
        <taxon>Burkholderiales</taxon>
        <taxon>Sphaerotilaceae</taxon>
        <taxon>Roseateles</taxon>
    </lineage>
</organism>
<evidence type="ECO:0000259" key="2">
    <source>
        <dbReference type="PROSITE" id="PS50125"/>
    </source>
</evidence>
<dbReference type="PANTHER" id="PTHR43081">
    <property type="entry name" value="ADENYLATE CYCLASE, TERMINAL-DIFFERENTIATION SPECIFIC-RELATED"/>
    <property type="match status" value="1"/>
</dbReference>
<protein>
    <submittedName>
        <fullName evidence="3">Adenylate/guanylate cyclase domain-containing protein</fullName>
    </submittedName>
</protein>
<keyword evidence="4" id="KW-1185">Reference proteome</keyword>
<dbReference type="InterPro" id="IPR000253">
    <property type="entry name" value="FHA_dom"/>
</dbReference>
<dbReference type="SUPFAM" id="SSF49879">
    <property type="entry name" value="SMAD/FHA domain"/>
    <property type="match status" value="1"/>
</dbReference>
<dbReference type="EMBL" id="JAJIRN010000005">
    <property type="protein sequence ID" value="MCV2369027.1"/>
    <property type="molecule type" value="Genomic_DNA"/>
</dbReference>
<comment type="caution">
    <text evidence="3">The sequence shown here is derived from an EMBL/GenBank/DDBJ whole genome shotgun (WGS) entry which is preliminary data.</text>
</comment>
<dbReference type="CDD" id="cd07302">
    <property type="entry name" value="CHD"/>
    <property type="match status" value="1"/>
</dbReference>
<gene>
    <name evidence="3" type="ORF">LNV07_13140</name>
</gene>
<feature type="domain" description="Guanylate cyclase" evidence="2">
    <location>
        <begin position="40"/>
        <end position="155"/>
    </location>
</feature>
<dbReference type="InterPro" id="IPR008984">
    <property type="entry name" value="SMAD_FHA_dom_sf"/>
</dbReference>
<feature type="domain" description="FHA" evidence="1">
    <location>
        <begin position="230"/>
        <end position="290"/>
    </location>
</feature>
<dbReference type="Gene3D" id="3.30.70.1230">
    <property type="entry name" value="Nucleotide cyclase"/>
    <property type="match status" value="1"/>
</dbReference>
<dbReference type="PROSITE" id="PS50006">
    <property type="entry name" value="FHA_DOMAIN"/>
    <property type="match status" value="1"/>
</dbReference>
<dbReference type="InterPro" id="IPR001054">
    <property type="entry name" value="A/G_cyclase"/>
</dbReference>
<proteinExistence type="predicted"/>
<evidence type="ECO:0000313" key="3">
    <source>
        <dbReference type="EMBL" id="MCV2369027.1"/>
    </source>
</evidence>
<reference evidence="3 4" key="1">
    <citation type="submission" date="2021-11" db="EMBL/GenBank/DDBJ databases">
        <authorList>
            <person name="Liang Q."/>
            <person name="Mou H."/>
            <person name="Liu Z."/>
        </authorList>
    </citation>
    <scope>NUCLEOTIDE SEQUENCE [LARGE SCALE GENOMIC DNA]</scope>
    <source>
        <strain evidence="3 4">CHU3</strain>
    </source>
</reference>
<dbReference type="InterPro" id="IPR029787">
    <property type="entry name" value="Nucleotide_cyclase"/>
</dbReference>
<dbReference type="PROSITE" id="PS50125">
    <property type="entry name" value="GUANYLATE_CYCLASE_2"/>
    <property type="match status" value="1"/>
</dbReference>
<evidence type="ECO:0000313" key="4">
    <source>
        <dbReference type="Proteomes" id="UP001209701"/>
    </source>
</evidence>
<dbReference type="PANTHER" id="PTHR43081:SF19">
    <property type="entry name" value="PH-SENSITIVE ADENYLATE CYCLASE RV1264"/>
    <property type="match status" value="1"/>
</dbReference>
<evidence type="ECO:0000259" key="1">
    <source>
        <dbReference type="PROSITE" id="PS50006"/>
    </source>
</evidence>
<dbReference type="Pfam" id="PF00211">
    <property type="entry name" value="Guanylate_cyc"/>
    <property type="match status" value="1"/>
</dbReference>
<dbReference type="SMART" id="SM00044">
    <property type="entry name" value="CYCc"/>
    <property type="match status" value="1"/>
</dbReference>
<name>A0ABT2YG53_9BURK</name>
<sequence>MNESHLPDFCSFDDLSMTEIIRMQSQLQQVLTRRFERQSVLLFSDVVGSTQYFSRFGDAAGRQLQQLHFDLLARCTASYGGRIVDTAGDGAFMVFSEVNSALDAVRQMQELVSHENLSRARVQQLQLRTGLHWGPVLTDGESVSGDSVNFCARVASSAAAGEIRLTREVFLEMDSARRVQCQAVPSGELKGVSRTVELFALNWRENAQLPTHLKVLETSELIDLPLSDIISFGRLREHEGSQANDVVLTPQDPALVRQISRWHFELRRGAAGFFLRALSDSPTEVDGVLAPKGQDVPIAVGSRIGVANALTLVLVAPRQMDAGTQLSLAKPR</sequence>
<dbReference type="Proteomes" id="UP001209701">
    <property type="component" value="Unassembled WGS sequence"/>
</dbReference>